<dbReference type="STRING" id="1295533.A0A1E3HBV6"/>
<keyword evidence="2 6" id="KW-0812">Transmembrane</keyword>
<evidence type="ECO:0000256" key="1">
    <source>
        <dbReference type="ARBA" id="ARBA00004173"/>
    </source>
</evidence>
<feature type="transmembrane region" description="Helical" evidence="6">
    <location>
        <begin position="118"/>
        <end position="137"/>
    </location>
</feature>
<feature type="transmembrane region" description="Helical" evidence="6">
    <location>
        <begin position="50"/>
        <end position="69"/>
    </location>
</feature>
<proteinExistence type="predicted"/>
<feature type="transmembrane region" description="Helical" evidence="6">
    <location>
        <begin position="20"/>
        <end position="38"/>
    </location>
</feature>
<dbReference type="OrthoDB" id="1915122at2759"/>
<dbReference type="AlphaFoldDB" id="A0A1E3HBV6"/>
<gene>
    <name evidence="8" type="ORF">L202_07353</name>
</gene>
<feature type="region of interest" description="Disordered" evidence="5">
    <location>
        <begin position="207"/>
        <end position="236"/>
    </location>
</feature>
<evidence type="ECO:0000256" key="6">
    <source>
        <dbReference type="SAM" id="Phobius"/>
    </source>
</evidence>
<dbReference type="Proteomes" id="UP000094065">
    <property type="component" value="Unassembled WGS sequence"/>
</dbReference>
<keyword evidence="9" id="KW-1185">Reference proteome</keyword>
<protein>
    <recommendedName>
        <fullName evidence="7">HIG1 domain-containing protein</fullName>
    </recommendedName>
</protein>
<accession>A0A1E3HBV6</accession>
<dbReference type="GO" id="GO:0033617">
    <property type="term" value="P:mitochondrial respiratory chain complex IV assembly"/>
    <property type="evidence" value="ECO:0007669"/>
    <property type="project" value="TreeGrafter"/>
</dbReference>
<feature type="compositionally biased region" description="Basic and acidic residues" evidence="5">
    <location>
        <begin position="207"/>
        <end position="226"/>
    </location>
</feature>
<dbReference type="InterPro" id="IPR040153">
    <property type="entry name" value="Rcf2"/>
</dbReference>
<dbReference type="Pfam" id="PF04588">
    <property type="entry name" value="HIG_1_N"/>
    <property type="match status" value="1"/>
</dbReference>
<keyword evidence="4 6" id="KW-0472">Membrane</keyword>
<dbReference type="PANTHER" id="PTHR28018">
    <property type="entry name" value="RESPIRATORY SUPERCOMPLEX FACTOR 2, MITOCHONDRIAL"/>
    <property type="match status" value="1"/>
</dbReference>
<dbReference type="PROSITE" id="PS51503">
    <property type="entry name" value="HIG1"/>
    <property type="match status" value="1"/>
</dbReference>
<dbReference type="EMBL" id="AWGJ01000012">
    <property type="protein sequence ID" value="ODN73829.1"/>
    <property type="molecule type" value="Genomic_DNA"/>
</dbReference>
<evidence type="ECO:0000313" key="9">
    <source>
        <dbReference type="Proteomes" id="UP000094065"/>
    </source>
</evidence>
<dbReference type="GeneID" id="30158662"/>
<name>A0A1E3HBV6_9TREE</name>
<reference evidence="8 9" key="1">
    <citation type="submission" date="2016-06" db="EMBL/GenBank/DDBJ databases">
        <title>Evolution of pathogenesis and genome organization in the Tremellales.</title>
        <authorList>
            <person name="Cuomo C."/>
            <person name="Litvintseva A."/>
            <person name="Heitman J."/>
            <person name="Chen Y."/>
            <person name="Sun S."/>
            <person name="Springer D."/>
            <person name="Dromer F."/>
            <person name="Young S."/>
            <person name="Zeng Q."/>
            <person name="Chapman S."/>
            <person name="Gujja S."/>
            <person name="Saif S."/>
            <person name="Birren B."/>
        </authorList>
    </citation>
    <scope>NUCLEOTIDE SEQUENCE [LARGE SCALE GENOMIC DNA]</scope>
    <source>
        <strain evidence="8 9">CBS 6039</strain>
    </source>
</reference>
<sequence>MKIVTQEDVRGYTDSTIEGGIKGAIVAVALSVPGHFFFKKNVAAYRTLPLPLKSLVYVMVGVPCISVFAEKAGEAYNRGQYTGVGQKELDYELEREREKWEKLSSWQKTTDWAARHKYGIIGAGWAASMGLAFGIVARNPYQSTSQKVVQARMWAQGLTVALLIGSAALTGMPTGSTGDSAVHTPHADHSWRRMLEMDETLTAAERAQLKDESDPNKLKDLHESIAKRKQAAAGKA</sequence>
<evidence type="ECO:0000313" key="8">
    <source>
        <dbReference type="EMBL" id="ODN73829.1"/>
    </source>
</evidence>
<comment type="subcellular location">
    <subcellularLocation>
        <location evidence="1">Mitochondrion</location>
    </subcellularLocation>
</comment>
<evidence type="ECO:0000256" key="2">
    <source>
        <dbReference type="ARBA" id="ARBA00022692"/>
    </source>
</evidence>
<comment type="caution">
    <text evidence="8">The sequence shown here is derived from an EMBL/GenBank/DDBJ whole genome shotgun (WGS) entry which is preliminary data.</text>
</comment>
<evidence type="ECO:0000256" key="5">
    <source>
        <dbReference type="SAM" id="MobiDB-lite"/>
    </source>
</evidence>
<evidence type="ECO:0000256" key="3">
    <source>
        <dbReference type="ARBA" id="ARBA00022989"/>
    </source>
</evidence>
<organism evidence="8 9">
    <name type="scientific">Cryptococcus amylolentus CBS 6039</name>
    <dbReference type="NCBI Taxonomy" id="1295533"/>
    <lineage>
        <taxon>Eukaryota</taxon>
        <taxon>Fungi</taxon>
        <taxon>Dikarya</taxon>
        <taxon>Basidiomycota</taxon>
        <taxon>Agaricomycotina</taxon>
        <taxon>Tremellomycetes</taxon>
        <taxon>Tremellales</taxon>
        <taxon>Cryptococcaceae</taxon>
        <taxon>Cryptococcus</taxon>
    </lineage>
</organism>
<evidence type="ECO:0000256" key="4">
    <source>
        <dbReference type="ARBA" id="ARBA00023136"/>
    </source>
</evidence>
<dbReference type="RefSeq" id="XP_018989691.1">
    <property type="nucleotide sequence ID" value="XM_019142048.1"/>
</dbReference>
<feature type="domain" description="HIG1" evidence="7">
    <location>
        <begin position="90"/>
        <end position="181"/>
    </location>
</feature>
<dbReference type="InterPro" id="IPR007667">
    <property type="entry name" value="Hypoxia_induced_domain"/>
</dbReference>
<evidence type="ECO:0000259" key="7">
    <source>
        <dbReference type="PROSITE" id="PS51503"/>
    </source>
</evidence>
<keyword evidence="3 6" id="KW-1133">Transmembrane helix</keyword>
<dbReference type="GO" id="GO:0005739">
    <property type="term" value="C:mitochondrion"/>
    <property type="evidence" value="ECO:0007669"/>
    <property type="project" value="UniProtKB-SubCell"/>
</dbReference>
<dbReference type="PANTHER" id="PTHR28018:SF3">
    <property type="entry name" value="RESPIRATORY SUPERCOMPLEX FACTOR 2, MITOCHONDRIAL"/>
    <property type="match status" value="1"/>
</dbReference>